<organism evidence="2 3">
    <name type="scientific">Paradevosia shaoguanensis</name>
    <dbReference type="NCBI Taxonomy" id="1335043"/>
    <lineage>
        <taxon>Bacteria</taxon>
        <taxon>Pseudomonadati</taxon>
        <taxon>Pseudomonadota</taxon>
        <taxon>Alphaproteobacteria</taxon>
        <taxon>Hyphomicrobiales</taxon>
        <taxon>Devosiaceae</taxon>
        <taxon>Paradevosia</taxon>
    </lineage>
</organism>
<protein>
    <submittedName>
        <fullName evidence="2">Uncharacterized protein</fullName>
    </submittedName>
</protein>
<dbReference type="InterPro" id="IPR057700">
    <property type="entry name" value="DUF7940"/>
</dbReference>
<keyword evidence="1" id="KW-0472">Membrane</keyword>
<evidence type="ECO:0000256" key="1">
    <source>
        <dbReference type="SAM" id="Phobius"/>
    </source>
</evidence>
<feature type="transmembrane region" description="Helical" evidence="1">
    <location>
        <begin position="48"/>
        <end position="66"/>
    </location>
</feature>
<sequence>MAKLLPDWKRVLRHAWSIRLILLAGLLSGLEVAQPLVADILPIPPLTFAILAMMVTAAAFVARLMAQKSLTEPRNTSPEDLEFEP</sequence>
<dbReference type="Pfam" id="PF25612">
    <property type="entry name" value="DUF7940"/>
    <property type="match status" value="1"/>
</dbReference>
<gene>
    <name evidence="2" type="ORF">ML536_00005</name>
</gene>
<comment type="caution">
    <text evidence="2">The sequence shown here is derived from an EMBL/GenBank/DDBJ whole genome shotgun (WGS) entry which is preliminary data.</text>
</comment>
<evidence type="ECO:0000313" key="3">
    <source>
        <dbReference type="Proteomes" id="UP001156140"/>
    </source>
</evidence>
<accession>A0AA41QIQ0</accession>
<dbReference type="RefSeq" id="WP_281734510.1">
    <property type="nucleotide sequence ID" value="NZ_JAKETQ010000001.1"/>
</dbReference>
<keyword evidence="1" id="KW-1133">Transmembrane helix</keyword>
<evidence type="ECO:0000313" key="2">
    <source>
        <dbReference type="EMBL" id="MCI0125198.1"/>
    </source>
</evidence>
<name>A0AA41QIQ0_9HYPH</name>
<proteinExistence type="predicted"/>
<dbReference type="AlphaFoldDB" id="A0AA41QIQ0"/>
<dbReference type="Proteomes" id="UP001156140">
    <property type="component" value="Unassembled WGS sequence"/>
</dbReference>
<reference evidence="2" key="1">
    <citation type="submission" date="2022-03" db="EMBL/GenBank/DDBJ databases">
        <title>The complete genome sequence of a Methyloterrigena soli.</title>
        <authorList>
            <person name="Zi Z."/>
        </authorList>
    </citation>
    <scope>NUCLEOTIDE SEQUENCE</scope>
    <source>
        <strain evidence="2">M48</strain>
    </source>
</reference>
<dbReference type="EMBL" id="JALAZD010000001">
    <property type="protein sequence ID" value="MCI0125198.1"/>
    <property type="molecule type" value="Genomic_DNA"/>
</dbReference>
<keyword evidence="1" id="KW-0812">Transmembrane</keyword>
<keyword evidence="3" id="KW-1185">Reference proteome</keyword>